<dbReference type="AlphaFoldDB" id="A0AB39MFE6"/>
<reference evidence="2" key="1">
    <citation type="submission" date="2024-07" db="EMBL/GenBank/DDBJ databases">
        <authorList>
            <person name="Yu S.T."/>
        </authorList>
    </citation>
    <scope>NUCLEOTIDE SEQUENCE</scope>
    <source>
        <strain evidence="2">R08</strain>
    </source>
</reference>
<keyword evidence="1" id="KW-0812">Transmembrane</keyword>
<evidence type="ECO:0000256" key="1">
    <source>
        <dbReference type="SAM" id="Phobius"/>
    </source>
</evidence>
<proteinExistence type="predicted"/>
<feature type="transmembrane region" description="Helical" evidence="1">
    <location>
        <begin position="74"/>
        <end position="94"/>
    </location>
</feature>
<feature type="transmembrane region" description="Helical" evidence="1">
    <location>
        <begin position="155"/>
        <end position="173"/>
    </location>
</feature>
<keyword evidence="1" id="KW-0472">Membrane</keyword>
<sequence length="508" mass="53604">MSAVLDKAPLTAHTEGQRQPWAAVVQLARFEARKLLLCAPVLGTFALYVVWIVWRMPSTGNGFPALQDVDRATQTGPMLPALAVMLCANQAVLRSRRQDTDRHFGVLVLEPWRRTVAHVLSVVPVVALTALLVAAQFTWAVLEPGSVGRGSVNELLVGPLTVLLAGAVGVLLARVVRSPFAAPMLLVLAFFSTLFLGAVASGGEGSATRWLVPMVGSSSSTSLPSDLLGRPAAWHALYLLGLALTAALAAVLINGGRTKTVAALLVVAIGLGTWGAVGQAGKVPKATITAREVATVTPEKVQSCERHGRATYCAYPEWMPRATTWANVTDHVQSLAGGTAAQEHLLVRQRVDARYGMDGDGAIQASPVPYQVTVGTGWGGPRVPEFAAAVSAVLVLRTEKASEQMCDGRMVTIMWLALSWQSNPLAELSKVRLDDSITGSALVLSPTDPMSMTAEQTTVVRELFKAGSTSVAPKVKAHWAELTAPKVTTARVAELLGVKAPVGADKCS</sequence>
<accession>A0AB39MFE6</accession>
<feature type="transmembrane region" description="Helical" evidence="1">
    <location>
        <begin position="260"/>
        <end position="277"/>
    </location>
</feature>
<name>A0AB39MFE6_9ACTN</name>
<dbReference type="RefSeq" id="WP_369189386.1">
    <property type="nucleotide sequence ID" value="NZ_CP163431.1"/>
</dbReference>
<feature type="transmembrane region" description="Helical" evidence="1">
    <location>
        <begin position="180"/>
        <end position="200"/>
    </location>
</feature>
<feature type="transmembrane region" description="Helical" evidence="1">
    <location>
        <begin position="232"/>
        <end position="253"/>
    </location>
</feature>
<evidence type="ECO:0000313" key="2">
    <source>
        <dbReference type="EMBL" id="XDQ03518.1"/>
    </source>
</evidence>
<protein>
    <submittedName>
        <fullName evidence="2">ABC transporter permease</fullName>
    </submittedName>
</protein>
<feature type="transmembrane region" description="Helical" evidence="1">
    <location>
        <begin position="35"/>
        <end position="54"/>
    </location>
</feature>
<organism evidence="2">
    <name type="scientific">Streptomyces sp. R08</name>
    <dbReference type="NCBI Taxonomy" id="3238624"/>
    <lineage>
        <taxon>Bacteria</taxon>
        <taxon>Bacillati</taxon>
        <taxon>Actinomycetota</taxon>
        <taxon>Actinomycetes</taxon>
        <taxon>Kitasatosporales</taxon>
        <taxon>Streptomycetaceae</taxon>
        <taxon>Streptomyces</taxon>
    </lineage>
</organism>
<feature type="transmembrane region" description="Helical" evidence="1">
    <location>
        <begin position="115"/>
        <end position="135"/>
    </location>
</feature>
<keyword evidence="1" id="KW-1133">Transmembrane helix</keyword>
<dbReference type="EMBL" id="CP163431">
    <property type="protein sequence ID" value="XDQ03518.1"/>
    <property type="molecule type" value="Genomic_DNA"/>
</dbReference>
<gene>
    <name evidence="2" type="ORF">AB5J58_26695</name>
</gene>